<organism evidence="2 3">
    <name type="scientific">Lysinibacillus sphaericus (strain C3-41)</name>
    <dbReference type="NCBI Taxonomy" id="444177"/>
    <lineage>
        <taxon>Bacteria</taxon>
        <taxon>Bacillati</taxon>
        <taxon>Bacillota</taxon>
        <taxon>Bacilli</taxon>
        <taxon>Bacillales</taxon>
        <taxon>Bacillaceae</taxon>
        <taxon>Lysinibacillus</taxon>
    </lineage>
</organism>
<accession>B1HUM6</accession>
<dbReference type="InterPro" id="IPR035472">
    <property type="entry name" value="RpiR-like_SIS"/>
</dbReference>
<dbReference type="InterPro" id="IPR001347">
    <property type="entry name" value="SIS_dom"/>
</dbReference>
<dbReference type="PANTHER" id="PTHR30390">
    <property type="entry name" value="SEDOHEPTULOSE 7-PHOSPHATE ISOMERASE / DNAA INITIATOR-ASSOCIATING FACTOR FOR REPLICATION INITIATION"/>
    <property type="match status" value="1"/>
</dbReference>
<dbReference type="GO" id="GO:0097367">
    <property type="term" value="F:carbohydrate derivative binding"/>
    <property type="evidence" value="ECO:0007669"/>
    <property type="project" value="InterPro"/>
</dbReference>
<dbReference type="HOGENOM" id="CLU_089975_0_0_9"/>
<dbReference type="Gene3D" id="3.40.50.10490">
    <property type="entry name" value="Glucose-6-phosphate isomerase like protein, domain 1"/>
    <property type="match status" value="1"/>
</dbReference>
<evidence type="ECO:0000259" key="1">
    <source>
        <dbReference type="PROSITE" id="PS51464"/>
    </source>
</evidence>
<dbReference type="PROSITE" id="PS51464">
    <property type="entry name" value="SIS"/>
    <property type="match status" value="1"/>
</dbReference>
<feature type="domain" description="SIS" evidence="1">
    <location>
        <begin position="37"/>
        <end position="212"/>
    </location>
</feature>
<dbReference type="PANTHER" id="PTHR30390:SF7">
    <property type="entry name" value="PHOSPHOHEPTOSE ISOMERASE"/>
    <property type="match status" value="1"/>
</dbReference>
<dbReference type="InterPro" id="IPR046348">
    <property type="entry name" value="SIS_dom_sf"/>
</dbReference>
<dbReference type="KEGG" id="lsp:Bsph_3897"/>
<sequence>MKLKGDYMDAYFTEIEKLIHVVKEKESACIKEAAQIIVQRLQKGGIIQLFGCGHSQLLAQEAFYRAGGLVPVRPIFIEPLALHAGAIASSINEKDPAIIEQHKKQFDFRENDICIVISTSGRNSAPIDAALLAKNANVLVLSLQSLEYREQATRHHSGLRLEEVVDHVINTHIPIGDGVLHAQNMQYAPASTVIGSLLLNALFSEVIEEIAKTSTELPIFVSNNVDSDWSHNEIMIANYQDRIDFT</sequence>
<dbReference type="EMBL" id="CP000817">
    <property type="protein sequence ID" value="ACA41371.1"/>
    <property type="molecule type" value="Genomic_DNA"/>
</dbReference>
<evidence type="ECO:0000313" key="2">
    <source>
        <dbReference type="EMBL" id="ACA41371.1"/>
    </source>
</evidence>
<name>B1HUM6_LYSSC</name>
<dbReference type="CDD" id="cd05013">
    <property type="entry name" value="SIS_RpiR"/>
    <property type="match status" value="1"/>
</dbReference>
<protein>
    <submittedName>
        <fullName evidence="2">UPF0309 protein</fullName>
    </submittedName>
</protein>
<dbReference type="SUPFAM" id="SSF53697">
    <property type="entry name" value="SIS domain"/>
    <property type="match status" value="1"/>
</dbReference>
<dbReference type="AlphaFoldDB" id="B1HUM6"/>
<proteinExistence type="predicted"/>
<reference evidence="2 3" key="1">
    <citation type="journal article" date="2008" name="J. Bacteriol.">
        <title>Complete genome sequence of the mosquitocidal bacterium Bacillus sphaericus C3-41 and comparison with those of closely related Bacillus species.</title>
        <authorList>
            <person name="Hu X."/>
            <person name="Fan W."/>
            <person name="Han B."/>
            <person name="Liu H."/>
            <person name="Zheng D."/>
            <person name="Li Q."/>
            <person name="Dong W."/>
            <person name="Yan J."/>
            <person name="Gao M."/>
            <person name="Berry C."/>
            <person name="Yuan Z."/>
        </authorList>
    </citation>
    <scope>NUCLEOTIDE SEQUENCE [LARGE SCALE GENOMIC DNA]</scope>
    <source>
        <strain evidence="2 3">C3-41</strain>
    </source>
</reference>
<dbReference type="NCBIfam" id="NF002805">
    <property type="entry name" value="PRK02947.1"/>
    <property type="match status" value="1"/>
</dbReference>
<evidence type="ECO:0000313" key="3">
    <source>
        <dbReference type="Proteomes" id="UP000002164"/>
    </source>
</evidence>
<dbReference type="InterPro" id="IPR050099">
    <property type="entry name" value="SIS_GmhA/DiaA_subfam"/>
</dbReference>
<gene>
    <name evidence="2" type="ordered locus">Bsph_3897</name>
</gene>
<dbReference type="Pfam" id="PF13580">
    <property type="entry name" value="SIS_2"/>
    <property type="match status" value="1"/>
</dbReference>
<dbReference type="GO" id="GO:1901135">
    <property type="term" value="P:carbohydrate derivative metabolic process"/>
    <property type="evidence" value="ECO:0007669"/>
    <property type="project" value="InterPro"/>
</dbReference>
<dbReference type="Proteomes" id="UP000002164">
    <property type="component" value="Chromosome"/>
</dbReference>
<dbReference type="EnsemblBacteria" id="ACA41371">
    <property type="protein sequence ID" value="ACA41371"/>
    <property type="gene ID" value="Bsph_3897"/>
</dbReference>